<dbReference type="PANTHER" id="PTHR10192:SF5">
    <property type="entry name" value="GEPHYRIN"/>
    <property type="match status" value="1"/>
</dbReference>
<dbReference type="Gene3D" id="2.170.190.11">
    <property type="entry name" value="Molybdopterin biosynthesis moea protein, domain 3"/>
    <property type="match status" value="1"/>
</dbReference>
<dbReference type="Gene3D" id="3.40.980.10">
    <property type="entry name" value="MoaB/Mog-like domain"/>
    <property type="match status" value="1"/>
</dbReference>
<dbReference type="InterPro" id="IPR036425">
    <property type="entry name" value="MoaB/Mog-like_dom_sf"/>
</dbReference>
<dbReference type="InterPro" id="IPR036688">
    <property type="entry name" value="MoeA_C_domain_IV_sf"/>
</dbReference>
<evidence type="ECO:0000313" key="10">
    <source>
        <dbReference type="Proteomes" id="UP001501295"/>
    </source>
</evidence>
<gene>
    <name evidence="9" type="ORF">GCM10025780_14230</name>
</gene>
<evidence type="ECO:0000313" key="9">
    <source>
        <dbReference type="EMBL" id="GAA4671556.1"/>
    </source>
</evidence>
<dbReference type="Proteomes" id="UP001501295">
    <property type="component" value="Unassembled WGS sequence"/>
</dbReference>
<comment type="function">
    <text evidence="1 7">Catalyzes the insertion of molybdate into adenylated molybdopterin with the concomitant release of AMP.</text>
</comment>
<evidence type="ECO:0000256" key="6">
    <source>
        <dbReference type="ARBA" id="ARBA00047317"/>
    </source>
</evidence>
<dbReference type="InterPro" id="IPR001453">
    <property type="entry name" value="MoaB/Mog_dom"/>
</dbReference>
<feature type="domain" description="MoaB/Mog" evidence="8">
    <location>
        <begin position="188"/>
        <end position="331"/>
    </location>
</feature>
<dbReference type="SMART" id="SM00852">
    <property type="entry name" value="MoCF_biosynth"/>
    <property type="match status" value="1"/>
</dbReference>
<dbReference type="Gene3D" id="3.90.105.10">
    <property type="entry name" value="Molybdopterin biosynthesis moea protein, domain 2"/>
    <property type="match status" value="1"/>
</dbReference>
<evidence type="ECO:0000256" key="4">
    <source>
        <dbReference type="ARBA" id="ARBA00022505"/>
    </source>
</evidence>
<evidence type="ECO:0000256" key="2">
    <source>
        <dbReference type="ARBA" id="ARBA00005046"/>
    </source>
</evidence>
<dbReference type="RefSeq" id="WP_345374821.1">
    <property type="nucleotide sequence ID" value="NZ_BAABLM010000002.1"/>
</dbReference>
<dbReference type="Pfam" id="PF03453">
    <property type="entry name" value="MoeA_N"/>
    <property type="match status" value="1"/>
</dbReference>
<keyword evidence="7" id="KW-0808">Transferase</keyword>
<dbReference type="SUPFAM" id="SSF53218">
    <property type="entry name" value="Molybdenum cofactor biosynthesis proteins"/>
    <property type="match status" value="1"/>
</dbReference>
<keyword evidence="10" id="KW-1185">Reference proteome</keyword>
<comment type="cofactor">
    <cofactor evidence="7">
        <name>Mg(2+)</name>
        <dbReference type="ChEBI" id="CHEBI:18420"/>
    </cofactor>
</comment>
<protein>
    <recommendedName>
        <fullName evidence="7">Molybdopterin molybdenumtransferase</fullName>
        <ecNumber evidence="7">2.10.1.1</ecNumber>
    </recommendedName>
</protein>
<dbReference type="InterPro" id="IPR036135">
    <property type="entry name" value="MoeA_linker/N_sf"/>
</dbReference>
<dbReference type="SUPFAM" id="SSF63867">
    <property type="entry name" value="MoeA C-terminal domain-like"/>
    <property type="match status" value="1"/>
</dbReference>
<evidence type="ECO:0000259" key="8">
    <source>
        <dbReference type="SMART" id="SM00852"/>
    </source>
</evidence>
<dbReference type="EMBL" id="BAABLM010000002">
    <property type="protein sequence ID" value="GAA4671556.1"/>
    <property type="molecule type" value="Genomic_DNA"/>
</dbReference>
<dbReference type="CDD" id="cd00887">
    <property type="entry name" value="MoeA"/>
    <property type="match status" value="1"/>
</dbReference>
<dbReference type="PANTHER" id="PTHR10192">
    <property type="entry name" value="MOLYBDOPTERIN BIOSYNTHESIS PROTEIN"/>
    <property type="match status" value="1"/>
</dbReference>
<keyword evidence="5 7" id="KW-0501">Molybdenum cofactor biosynthesis</keyword>
<keyword evidence="7" id="KW-0460">Magnesium</keyword>
<evidence type="ECO:0000256" key="5">
    <source>
        <dbReference type="ARBA" id="ARBA00023150"/>
    </source>
</evidence>
<dbReference type="SUPFAM" id="SSF63882">
    <property type="entry name" value="MoeA N-terminal region -like"/>
    <property type="match status" value="1"/>
</dbReference>
<keyword evidence="4 7" id="KW-0500">Molybdenum</keyword>
<keyword evidence="7" id="KW-0479">Metal-binding</keyword>
<comment type="pathway">
    <text evidence="2 7">Cofactor biosynthesis; molybdopterin biosynthesis.</text>
</comment>
<dbReference type="InterPro" id="IPR038987">
    <property type="entry name" value="MoeA-like"/>
</dbReference>
<dbReference type="InterPro" id="IPR005111">
    <property type="entry name" value="MoeA_C_domain_IV"/>
</dbReference>
<dbReference type="Pfam" id="PF00994">
    <property type="entry name" value="MoCF_biosynth"/>
    <property type="match status" value="1"/>
</dbReference>
<comment type="similarity">
    <text evidence="3 7">Belongs to the MoeA family.</text>
</comment>
<reference evidence="10" key="1">
    <citation type="journal article" date="2019" name="Int. J. Syst. Evol. Microbiol.">
        <title>The Global Catalogue of Microorganisms (GCM) 10K type strain sequencing project: providing services to taxonomists for standard genome sequencing and annotation.</title>
        <authorList>
            <consortium name="The Broad Institute Genomics Platform"/>
            <consortium name="The Broad Institute Genome Sequencing Center for Infectious Disease"/>
            <person name="Wu L."/>
            <person name="Ma J."/>
        </authorList>
    </citation>
    <scope>NUCLEOTIDE SEQUENCE [LARGE SCALE GENOMIC DNA]</scope>
    <source>
        <strain evidence="10">JCM 18956</strain>
    </source>
</reference>
<proteinExistence type="inferred from homology"/>
<evidence type="ECO:0000256" key="3">
    <source>
        <dbReference type="ARBA" id="ARBA00010763"/>
    </source>
</evidence>
<dbReference type="InterPro" id="IPR005110">
    <property type="entry name" value="MoeA_linker/N"/>
</dbReference>
<evidence type="ECO:0000256" key="1">
    <source>
        <dbReference type="ARBA" id="ARBA00002901"/>
    </source>
</evidence>
<dbReference type="NCBIfam" id="NF045515">
    <property type="entry name" value="Glp_gephyrin"/>
    <property type="match status" value="1"/>
</dbReference>
<accession>A0ABP8VTS2</accession>
<dbReference type="EC" id="2.10.1.1" evidence="7"/>
<name>A0ABP8VTS2_9MICO</name>
<organism evidence="9 10">
    <name type="scientific">Frondihabitans cladoniiphilus</name>
    <dbReference type="NCBI Taxonomy" id="715785"/>
    <lineage>
        <taxon>Bacteria</taxon>
        <taxon>Bacillati</taxon>
        <taxon>Actinomycetota</taxon>
        <taxon>Actinomycetes</taxon>
        <taxon>Micrococcales</taxon>
        <taxon>Microbacteriaceae</taxon>
        <taxon>Frondihabitans</taxon>
    </lineage>
</organism>
<comment type="caution">
    <text evidence="9">The sequence shown here is derived from an EMBL/GenBank/DDBJ whole genome shotgun (WGS) entry which is preliminary data.</text>
</comment>
<dbReference type="Pfam" id="PF03454">
    <property type="entry name" value="MoeA_C"/>
    <property type="match status" value="1"/>
</dbReference>
<sequence>MRTLIEHAQAIAILVDAASSARGVERASLVDGPLPTGRTLADDLVAPIDLPPFPASQMDGYAVRSSELVPGAPALVVAARVPAGTVPAPLEPGTAAPIMTGAPVPEGADAVVPIEQAVPAHFLPEDVAGTVELPTGAAPGLFVRPPGSDVAAGSLLFAAGTLLGPAHLGALAASGLTEIDVRSPLRIWLLSTGEELAPAGPLPPGKIHDANGTSMRAALEGAGADVTALRVSDDVDALWRALAEARRISGALPDLLVTTGGISEGAYEVVREAFEPRGLTIGTVAMQPGGPQGWGLLDLDGTAVPTVCFPGNPVSALVSFEAFLRLPLLAAAGRPSPRRDSVAVLAESADSPKGKHQFRRARLDDEGRVHFVGGASSHLLHNYAMSTVLAHVPLGVDRVEAGDEVVVWALDD</sequence>
<evidence type="ECO:0000256" key="7">
    <source>
        <dbReference type="RuleBase" id="RU365090"/>
    </source>
</evidence>
<comment type="catalytic activity">
    <reaction evidence="6">
        <text>adenylyl-molybdopterin + molybdate = Mo-molybdopterin + AMP + H(+)</text>
        <dbReference type="Rhea" id="RHEA:35047"/>
        <dbReference type="ChEBI" id="CHEBI:15378"/>
        <dbReference type="ChEBI" id="CHEBI:36264"/>
        <dbReference type="ChEBI" id="CHEBI:62727"/>
        <dbReference type="ChEBI" id="CHEBI:71302"/>
        <dbReference type="ChEBI" id="CHEBI:456215"/>
        <dbReference type="EC" id="2.10.1.1"/>
    </reaction>
</comment>
<dbReference type="Gene3D" id="2.40.340.10">
    <property type="entry name" value="MoeA, C-terminal, domain IV"/>
    <property type="match status" value="1"/>
</dbReference>